<protein>
    <submittedName>
        <fullName evidence="1">Uncharacterized protein</fullName>
    </submittedName>
</protein>
<dbReference type="EMBL" id="MU118546">
    <property type="protein sequence ID" value="KAF9642308.1"/>
    <property type="molecule type" value="Genomic_DNA"/>
</dbReference>
<proteinExistence type="predicted"/>
<organism evidence="1 2">
    <name type="scientific">Thelephora ganbajun</name>
    <name type="common">Ganba fungus</name>
    <dbReference type="NCBI Taxonomy" id="370292"/>
    <lineage>
        <taxon>Eukaryota</taxon>
        <taxon>Fungi</taxon>
        <taxon>Dikarya</taxon>
        <taxon>Basidiomycota</taxon>
        <taxon>Agaricomycotina</taxon>
        <taxon>Agaricomycetes</taxon>
        <taxon>Thelephorales</taxon>
        <taxon>Thelephoraceae</taxon>
        <taxon>Thelephora</taxon>
    </lineage>
</organism>
<evidence type="ECO:0000313" key="2">
    <source>
        <dbReference type="Proteomes" id="UP000886501"/>
    </source>
</evidence>
<sequence>MLLCLQHPSRAGLFGRLRLICNTLMRFLFPASFSRALLLGSKDLRSCTNHSDSSYQASASDPCIPFSYTNCILMFHAIVIQFVEMILRLYLWSKVAPWADDLPRPATLSAVIAHFLLRYGSGASTELQPPREG</sequence>
<gene>
    <name evidence="1" type="ORF">BDM02DRAFT_2349042</name>
</gene>
<reference evidence="1" key="2">
    <citation type="journal article" date="2020" name="Nat. Commun.">
        <title>Large-scale genome sequencing of mycorrhizal fungi provides insights into the early evolution of symbiotic traits.</title>
        <authorList>
            <person name="Miyauchi S."/>
            <person name="Kiss E."/>
            <person name="Kuo A."/>
            <person name="Drula E."/>
            <person name="Kohler A."/>
            <person name="Sanchez-Garcia M."/>
            <person name="Morin E."/>
            <person name="Andreopoulos B."/>
            <person name="Barry K.W."/>
            <person name="Bonito G."/>
            <person name="Buee M."/>
            <person name="Carver A."/>
            <person name="Chen C."/>
            <person name="Cichocki N."/>
            <person name="Clum A."/>
            <person name="Culley D."/>
            <person name="Crous P.W."/>
            <person name="Fauchery L."/>
            <person name="Girlanda M."/>
            <person name="Hayes R.D."/>
            <person name="Keri Z."/>
            <person name="LaButti K."/>
            <person name="Lipzen A."/>
            <person name="Lombard V."/>
            <person name="Magnuson J."/>
            <person name="Maillard F."/>
            <person name="Murat C."/>
            <person name="Nolan M."/>
            <person name="Ohm R.A."/>
            <person name="Pangilinan J."/>
            <person name="Pereira M.F."/>
            <person name="Perotto S."/>
            <person name="Peter M."/>
            <person name="Pfister S."/>
            <person name="Riley R."/>
            <person name="Sitrit Y."/>
            <person name="Stielow J.B."/>
            <person name="Szollosi G."/>
            <person name="Zifcakova L."/>
            <person name="Stursova M."/>
            <person name="Spatafora J.W."/>
            <person name="Tedersoo L."/>
            <person name="Vaario L.M."/>
            <person name="Yamada A."/>
            <person name="Yan M."/>
            <person name="Wang P."/>
            <person name="Xu J."/>
            <person name="Bruns T."/>
            <person name="Baldrian P."/>
            <person name="Vilgalys R."/>
            <person name="Dunand C."/>
            <person name="Henrissat B."/>
            <person name="Grigoriev I.V."/>
            <person name="Hibbett D."/>
            <person name="Nagy L.G."/>
            <person name="Martin F.M."/>
        </authorList>
    </citation>
    <scope>NUCLEOTIDE SEQUENCE</scope>
    <source>
        <strain evidence="1">P2</strain>
    </source>
</reference>
<dbReference type="Proteomes" id="UP000886501">
    <property type="component" value="Unassembled WGS sequence"/>
</dbReference>
<evidence type="ECO:0000313" key="1">
    <source>
        <dbReference type="EMBL" id="KAF9642308.1"/>
    </source>
</evidence>
<keyword evidence="2" id="KW-1185">Reference proteome</keyword>
<name>A0ACB6YZ00_THEGA</name>
<accession>A0ACB6YZ00</accession>
<reference evidence="1" key="1">
    <citation type="submission" date="2019-10" db="EMBL/GenBank/DDBJ databases">
        <authorList>
            <consortium name="DOE Joint Genome Institute"/>
            <person name="Kuo A."/>
            <person name="Miyauchi S."/>
            <person name="Kiss E."/>
            <person name="Drula E."/>
            <person name="Kohler A."/>
            <person name="Sanchez-Garcia M."/>
            <person name="Andreopoulos B."/>
            <person name="Barry K.W."/>
            <person name="Bonito G."/>
            <person name="Buee M."/>
            <person name="Carver A."/>
            <person name="Chen C."/>
            <person name="Cichocki N."/>
            <person name="Clum A."/>
            <person name="Culley D."/>
            <person name="Crous P.W."/>
            <person name="Fauchery L."/>
            <person name="Girlanda M."/>
            <person name="Hayes R."/>
            <person name="Keri Z."/>
            <person name="Labutti K."/>
            <person name="Lipzen A."/>
            <person name="Lombard V."/>
            <person name="Magnuson J."/>
            <person name="Maillard F."/>
            <person name="Morin E."/>
            <person name="Murat C."/>
            <person name="Nolan M."/>
            <person name="Ohm R."/>
            <person name="Pangilinan J."/>
            <person name="Pereira M."/>
            <person name="Perotto S."/>
            <person name="Peter M."/>
            <person name="Riley R."/>
            <person name="Sitrit Y."/>
            <person name="Stielow B."/>
            <person name="Szollosi G."/>
            <person name="Zifcakova L."/>
            <person name="Stursova M."/>
            <person name="Spatafora J.W."/>
            <person name="Tedersoo L."/>
            <person name="Vaario L.-M."/>
            <person name="Yamada A."/>
            <person name="Yan M."/>
            <person name="Wang P."/>
            <person name="Xu J."/>
            <person name="Bruns T."/>
            <person name="Baldrian P."/>
            <person name="Vilgalys R."/>
            <person name="Henrissat B."/>
            <person name="Grigoriev I.V."/>
            <person name="Hibbett D."/>
            <person name="Nagy L.G."/>
            <person name="Martin F.M."/>
        </authorList>
    </citation>
    <scope>NUCLEOTIDE SEQUENCE</scope>
    <source>
        <strain evidence="1">P2</strain>
    </source>
</reference>
<comment type="caution">
    <text evidence="1">The sequence shown here is derived from an EMBL/GenBank/DDBJ whole genome shotgun (WGS) entry which is preliminary data.</text>
</comment>